<dbReference type="Gene3D" id="3.40.109.10">
    <property type="entry name" value="NADH Oxidase"/>
    <property type="match status" value="1"/>
</dbReference>
<dbReference type="eggNOG" id="COG3560">
    <property type="taxonomic scope" value="Bacteria"/>
</dbReference>
<dbReference type="Proteomes" id="UP000297014">
    <property type="component" value="Unassembled WGS sequence"/>
</dbReference>
<evidence type="ECO:0000256" key="3">
    <source>
        <dbReference type="ARBA" id="ARBA00023002"/>
    </source>
</evidence>
<dbReference type="GO" id="GO:0034599">
    <property type="term" value="P:cellular response to oxidative stress"/>
    <property type="evidence" value="ECO:0007669"/>
    <property type="project" value="InterPro"/>
</dbReference>
<dbReference type="AlphaFoldDB" id="A0A094WKF9"/>
<dbReference type="EMBL" id="JALP01000172">
    <property type="protein sequence ID" value="THG90130.1"/>
    <property type="molecule type" value="Genomic_DNA"/>
</dbReference>
<dbReference type="CDD" id="cd02140">
    <property type="entry name" value="Frm2-like"/>
    <property type="match status" value="1"/>
</dbReference>
<evidence type="ECO:0000313" key="8">
    <source>
        <dbReference type="Proteomes" id="UP000297014"/>
    </source>
</evidence>
<proteinExistence type="predicted"/>
<dbReference type="Proteomes" id="UP000002754">
    <property type="component" value="Unassembled WGS sequence"/>
</dbReference>
<keyword evidence="7" id="KW-1185">Reference proteome</keyword>
<protein>
    <submittedName>
        <fullName evidence="5">Nitroreductase</fullName>
    </submittedName>
</protein>
<dbReference type="InterPro" id="IPR029479">
    <property type="entry name" value="Nitroreductase"/>
</dbReference>
<evidence type="ECO:0000259" key="4">
    <source>
        <dbReference type="Pfam" id="PF00881"/>
    </source>
</evidence>
<keyword evidence="3" id="KW-0560">Oxidoreductase</keyword>
<accession>A0A094WKF9</accession>
<comment type="caution">
    <text evidence="5">The sequence shown here is derived from an EMBL/GenBank/DDBJ whole genome shotgun (WGS) entry which is preliminary data.</text>
</comment>
<dbReference type="GO" id="GO:0016491">
    <property type="term" value="F:oxidoreductase activity"/>
    <property type="evidence" value="ECO:0007669"/>
    <property type="project" value="UniProtKB-KW"/>
</dbReference>
<dbReference type="EMBL" id="ALPT02000061">
    <property type="protein sequence ID" value="KGA96438.1"/>
    <property type="molecule type" value="Genomic_DNA"/>
</dbReference>
<name>A0A094WKF9_ALKAL</name>
<dbReference type="OrthoDB" id="9810617at2"/>
<dbReference type="FunFam" id="3.40.109.10:FF:000001">
    <property type="entry name" value="Nitroreductase family"/>
    <property type="match status" value="1"/>
</dbReference>
<gene>
    <name evidence="6" type="ORF">AJ85_12710</name>
    <name evidence="5" type="ORF">BALCAV_0216215</name>
</gene>
<evidence type="ECO:0000313" key="5">
    <source>
        <dbReference type="EMBL" id="KGA96438.1"/>
    </source>
</evidence>
<reference evidence="5 7" key="1">
    <citation type="journal article" date="2014" name="Genome Announc.">
        <title>Draft Genome Sequence of Bacillus alcalophilus AV1934, a Classic Alkaliphile Isolated from Human Feces in 1934.</title>
        <authorList>
            <person name="Attie O."/>
            <person name="Jayaprakash A."/>
            <person name="Shah H."/>
            <person name="Paulsen I.T."/>
            <person name="Morino M."/>
            <person name="Takahashi Y."/>
            <person name="Narumi I."/>
            <person name="Sachidanandam R."/>
            <person name="Satoh K."/>
            <person name="Ito M."/>
            <person name="Krulwich T.A."/>
        </authorList>
    </citation>
    <scope>NUCLEOTIDE SEQUENCE [LARGE SCALE GENOMIC DNA]</scope>
    <source>
        <strain evidence="5 7">AV1934</strain>
    </source>
</reference>
<keyword evidence="2" id="KW-0963">Cytoplasm</keyword>
<dbReference type="PANTHER" id="PTHR43035">
    <property type="entry name" value="FATTY ACID REPRESSION MUTANT PROTEIN 2-RELATED"/>
    <property type="match status" value="1"/>
</dbReference>
<dbReference type="InterPro" id="IPR033877">
    <property type="entry name" value="Frm2/Hbn1"/>
</dbReference>
<evidence type="ECO:0000256" key="1">
    <source>
        <dbReference type="ARBA" id="ARBA00004496"/>
    </source>
</evidence>
<dbReference type="Pfam" id="PF00881">
    <property type="entry name" value="Nitroreductase"/>
    <property type="match status" value="1"/>
</dbReference>
<evidence type="ECO:0000313" key="7">
    <source>
        <dbReference type="Proteomes" id="UP000002754"/>
    </source>
</evidence>
<dbReference type="GO" id="GO:0005737">
    <property type="term" value="C:cytoplasm"/>
    <property type="evidence" value="ECO:0007669"/>
    <property type="project" value="UniProtKB-SubCell"/>
</dbReference>
<sequence length="199" mass="23007">MSELFLKAVEQRRTVRVVEKDSPISDERIIEVVSRVVKHSPTAFNSQSSTVAILFGEQHDTFWQMTKDILKSNVSREQFELTEKKLNGFQSGYGTVLFFDDEEITNAYEKEKPKFKGKFTAWSEQSSGMQQVAVWTALEQEGLAASIQHYNPIVDEKMKEKWDIPIKWRLIAQMPFGIAAENPVEKSFLPIEERVKVFR</sequence>
<organism evidence="5 7">
    <name type="scientific">Alkalihalobacillus alcalophilus ATCC 27647 = CGMCC 1.3604</name>
    <dbReference type="NCBI Taxonomy" id="1218173"/>
    <lineage>
        <taxon>Bacteria</taxon>
        <taxon>Bacillati</taxon>
        <taxon>Bacillota</taxon>
        <taxon>Bacilli</taxon>
        <taxon>Bacillales</taxon>
        <taxon>Bacillaceae</taxon>
        <taxon>Alkalihalobacillus</taxon>
    </lineage>
</organism>
<feature type="domain" description="Nitroreductase" evidence="4">
    <location>
        <begin position="9"/>
        <end position="177"/>
    </location>
</feature>
<dbReference type="SUPFAM" id="SSF55469">
    <property type="entry name" value="FMN-dependent nitroreductase-like"/>
    <property type="match status" value="1"/>
</dbReference>
<dbReference type="InterPro" id="IPR000415">
    <property type="entry name" value="Nitroreductase-like"/>
</dbReference>
<reference evidence="6 8" key="2">
    <citation type="submission" date="2014-01" db="EMBL/GenBank/DDBJ databases">
        <title>Draft genome sequencing of Bacillus alcalophilus CGMCC 1.3604.</title>
        <authorList>
            <person name="Yang J."/>
            <person name="Diao L."/>
            <person name="Yang S."/>
        </authorList>
    </citation>
    <scope>NUCLEOTIDE SEQUENCE [LARGE SCALE GENOMIC DNA]</scope>
    <source>
        <strain evidence="6 8">CGMCC 1.3604</strain>
    </source>
</reference>
<evidence type="ECO:0000256" key="2">
    <source>
        <dbReference type="ARBA" id="ARBA00022490"/>
    </source>
</evidence>
<dbReference type="RefSeq" id="WP_003322469.1">
    <property type="nucleotide sequence ID" value="NZ_ALPT02000061.1"/>
</dbReference>
<evidence type="ECO:0000313" key="6">
    <source>
        <dbReference type="EMBL" id="THG90130.1"/>
    </source>
</evidence>
<comment type="subcellular location">
    <subcellularLocation>
        <location evidence="1">Cytoplasm</location>
    </subcellularLocation>
</comment>
<dbReference type="PANTHER" id="PTHR43035:SF1">
    <property type="entry name" value="FATTY ACID REPRESSION MUTANT PROTEIN 2-RELATED"/>
    <property type="match status" value="1"/>
</dbReference>
<dbReference type="STRING" id="1218173.BALCAV_0216215"/>